<reference evidence="5 6" key="1">
    <citation type="journal article" date="2015" name="Genome Announc.">
        <title>Expanding the biotechnology potential of lactobacilli through comparative genomics of 213 strains and associated genera.</title>
        <authorList>
            <person name="Sun Z."/>
            <person name="Harris H.M."/>
            <person name="McCann A."/>
            <person name="Guo C."/>
            <person name="Argimon S."/>
            <person name="Zhang W."/>
            <person name="Yang X."/>
            <person name="Jeffery I.B."/>
            <person name="Cooney J.C."/>
            <person name="Kagawa T.F."/>
            <person name="Liu W."/>
            <person name="Song Y."/>
            <person name="Salvetti E."/>
            <person name="Wrobel A."/>
            <person name="Rasinkangas P."/>
            <person name="Parkhill J."/>
            <person name="Rea M.C."/>
            <person name="O'Sullivan O."/>
            <person name="Ritari J."/>
            <person name="Douillard F.P."/>
            <person name="Paul Ross R."/>
            <person name="Yang R."/>
            <person name="Briner A.E."/>
            <person name="Felis G.E."/>
            <person name="de Vos W.M."/>
            <person name="Barrangou R."/>
            <person name="Klaenhammer T.R."/>
            <person name="Caufield P.W."/>
            <person name="Cui Y."/>
            <person name="Zhang H."/>
            <person name="O'Toole P.W."/>
        </authorList>
    </citation>
    <scope>NUCLEOTIDE SEQUENCE [LARGE SCALE GENOMIC DNA]</scope>
    <source>
        <strain evidence="5 6">DSM 20190</strain>
    </source>
</reference>
<dbReference type="InterPro" id="IPR036390">
    <property type="entry name" value="WH_DNA-bd_sf"/>
</dbReference>
<evidence type="ECO:0000256" key="2">
    <source>
        <dbReference type="ARBA" id="ARBA00023125"/>
    </source>
</evidence>
<evidence type="ECO:0000313" key="5">
    <source>
        <dbReference type="EMBL" id="KRN32393.1"/>
    </source>
</evidence>
<keyword evidence="2" id="KW-0238">DNA-binding</keyword>
<evidence type="ECO:0000256" key="1">
    <source>
        <dbReference type="ARBA" id="ARBA00023015"/>
    </source>
</evidence>
<dbReference type="InParanoid" id="A0A0R2FVE7"/>
<evidence type="ECO:0000256" key="3">
    <source>
        <dbReference type="ARBA" id="ARBA00023163"/>
    </source>
</evidence>
<dbReference type="PATRIC" id="fig|1123500.6.peg.749"/>
<dbReference type="GO" id="GO:0003677">
    <property type="term" value="F:DNA binding"/>
    <property type="evidence" value="ECO:0007669"/>
    <property type="project" value="UniProtKB-KW"/>
</dbReference>
<sequence length="122" mass="13681">MEFKGTEPLYIQVAKYLEGEIFSDKYPLGTKIPGVRELSADLVINGRTVQSALNKLVDEGLLETKRGLGNFVITDKARFNEIKHQKIEKMTQSFIEESLTLVSSAELSRIFLSALEQSKGDE</sequence>
<evidence type="ECO:0000259" key="4">
    <source>
        <dbReference type="PROSITE" id="PS50949"/>
    </source>
</evidence>
<dbReference type="Gene3D" id="1.10.10.10">
    <property type="entry name" value="Winged helix-like DNA-binding domain superfamily/Winged helix DNA-binding domain"/>
    <property type="match status" value="1"/>
</dbReference>
<dbReference type="InterPro" id="IPR036388">
    <property type="entry name" value="WH-like_DNA-bd_sf"/>
</dbReference>
<accession>A0A0R2FVE7</accession>
<dbReference type="RefSeq" id="WP_022791460.1">
    <property type="nucleotide sequence ID" value="NZ_ATUU01000002.1"/>
</dbReference>
<dbReference type="SMART" id="SM00345">
    <property type="entry name" value="HTH_GNTR"/>
    <property type="match status" value="1"/>
</dbReference>
<dbReference type="AlphaFoldDB" id="A0A0R2FVE7"/>
<dbReference type="SUPFAM" id="SSF46785">
    <property type="entry name" value="Winged helix' DNA-binding domain"/>
    <property type="match status" value="1"/>
</dbReference>
<dbReference type="Pfam" id="PF00392">
    <property type="entry name" value="GntR"/>
    <property type="match status" value="1"/>
</dbReference>
<dbReference type="PROSITE" id="PS50949">
    <property type="entry name" value="HTH_GNTR"/>
    <property type="match status" value="1"/>
</dbReference>
<dbReference type="eggNOG" id="COG1725">
    <property type="taxonomic scope" value="Bacteria"/>
</dbReference>
<proteinExistence type="predicted"/>
<dbReference type="CDD" id="cd07377">
    <property type="entry name" value="WHTH_GntR"/>
    <property type="match status" value="1"/>
</dbReference>
<dbReference type="OrthoDB" id="362473at2"/>
<evidence type="ECO:0000313" key="6">
    <source>
        <dbReference type="Proteomes" id="UP000051296"/>
    </source>
</evidence>
<dbReference type="EMBL" id="JQAX01000002">
    <property type="protein sequence ID" value="KRN32393.1"/>
    <property type="molecule type" value="Genomic_DNA"/>
</dbReference>
<dbReference type="PANTHER" id="PTHR38445:SF9">
    <property type="entry name" value="HTH-TYPE TRANSCRIPTIONAL REPRESSOR YTRA"/>
    <property type="match status" value="1"/>
</dbReference>
<name>A0A0R2FVE7_9LACO</name>
<protein>
    <recommendedName>
        <fullName evidence="4">HTH gntR-type domain-containing protein</fullName>
    </recommendedName>
</protein>
<feature type="domain" description="HTH gntR-type" evidence="4">
    <location>
        <begin position="7"/>
        <end position="75"/>
    </location>
</feature>
<dbReference type="FunCoup" id="A0A0R2FVE7">
    <property type="interactions" value="105"/>
</dbReference>
<dbReference type="STRING" id="1123500.GCA_000420365_00683"/>
<dbReference type="InterPro" id="IPR000524">
    <property type="entry name" value="Tscrpt_reg_HTH_GntR"/>
</dbReference>
<keyword evidence="3" id="KW-0804">Transcription</keyword>
<comment type="caution">
    <text evidence="5">The sequence shown here is derived from an EMBL/GenBank/DDBJ whole genome shotgun (WGS) entry which is preliminary data.</text>
</comment>
<organism evidence="5 6">
    <name type="scientific">Weissella halotolerans DSM 20190</name>
    <dbReference type="NCBI Taxonomy" id="1123500"/>
    <lineage>
        <taxon>Bacteria</taxon>
        <taxon>Bacillati</taxon>
        <taxon>Bacillota</taxon>
        <taxon>Bacilli</taxon>
        <taxon>Lactobacillales</taxon>
        <taxon>Lactobacillaceae</taxon>
        <taxon>Weissella</taxon>
    </lineage>
</organism>
<dbReference type="Proteomes" id="UP000051296">
    <property type="component" value="Unassembled WGS sequence"/>
</dbReference>
<dbReference type="GO" id="GO:0003700">
    <property type="term" value="F:DNA-binding transcription factor activity"/>
    <property type="evidence" value="ECO:0007669"/>
    <property type="project" value="InterPro"/>
</dbReference>
<keyword evidence="1" id="KW-0805">Transcription regulation</keyword>
<dbReference type="PANTHER" id="PTHR38445">
    <property type="entry name" value="HTH-TYPE TRANSCRIPTIONAL REPRESSOR YTRA"/>
    <property type="match status" value="1"/>
</dbReference>
<keyword evidence="6" id="KW-1185">Reference proteome</keyword>
<gene>
    <name evidence="5" type="ORF">IV68_GL000744</name>
</gene>